<evidence type="ECO:0000256" key="2">
    <source>
        <dbReference type="HAMAP-Rule" id="MF_00163"/>
    </source>
</evidence>
<evidence type="ECO:0000313" key="4">
    <source>
        <dbReference type="EMBL" id="RAS62960.1"/>
    </source>
</evidence>
<feature type="binding site" evidence="2">
    <location>
        <position position="455"/>
    </location>
    <ligand>
        <name>Fe cation</name>
        <dbReference type="ChEBI" id="CHEBI:24875"/>
    </ligand>
</feature>
<gene>
    <name evidence="2" type="primary">def</name>
    <name evidence="4" type="ORF">C8D87_107108</name>
</gene>
<feature type="domain" description="HTH cro/C1-type" evidence="3">
    <location>
        <begin position="12"/>
        <end position="54"/>
    </location>
</feature>
<dbReference type="RefSeq" id="WP_112229122.1">
    <property type="nucleotide sequence ID" value="NZ_QLTT01000007.1"/>
</dbReference>
<protein>
    <recommendedName>
        <fullName evidence="2">Peptide deformylase</fullName>
        <shortName evidence="2">PDF</shortName>
        <ecNumber evidence="2">3.5.1.88</ecNumber>
    </recommendedName>
    <alternativeName>
        <fullName evidence="2">Polypeptide deformylase</fullName>
    </alternativeName>
</protein>
<feature type="active site" evidence="2">
    <location>
        <position position="456"/>
    </location>
</feature>
<dbReference type="InterPro" id="IPR001387">
    <property type="entry name" value="Cro/C1-type_HTH"/>
</dbReference>
<keyword evidence="2" id="KW-0479">Metal-binding</keyword>
<dbReference type="Pfam" id="PF13560">
    <property type="entry name" value="HTH_31"/>
    <property type="match status" value="1"/>
</dbReference>
<dbReference type="InterPro" id="IPR010982">
    <property type="entry name" value="Lambda_DNA-bd_dom_sf"/>
</dbReference>
<dbReference type="PANTHER" id="PTHR10458">
    <property type="entry name" value="PEPTIDE DEFORMYLASE"/>
    <property type="match status" value="1"/>
</dbReference>
<dbReference type="PRINTS" id="PR01576">
    <property type="entry name" value="PDEFORMYLASE"/>
</dbReference>
<sequence>MSDEADAFVAELKRWRDVRGLSQSKLAQAMGYDRSYISKIESGTERPNSAFAKRADEVLQAGGAVRRALQASAPKRVEATTPQPTVEVADSTASLIVEHDDAELIYRDGMYRPVMRRRLFNGGTEPVARYMVRISVDRYPGDPDRSNELYRHNPLTWEELQLEAWCGDEPMLWKVRHDRDAFKEVWLLFENADARFPLYPGESAEIVYAYNVSETKWGHWFQRAVRLPTKRLSVRLDFPAAMQPSAWGMETSMTAEALPFRTPIQRTVEDDRVRFAWATEDPPLHARYRLEWRFKADSSKAREAQDVQMAPSEQMTELGIVQDGDDILRQAAKPFELPAEAEDARRVIAQLQSAMERVASVHVFGKGMGVAAPQIGIGRAAAIVRTPDGELITLLNPHVIDEAVEQDQQYEGCLSFFDVRGKVPRPLAIQVEHTDIDGQTRITNFERGVARLVAHEVDHLHGMLYTDRMEPGVSPISVEQYRGTGQGWQYR</sequence>
<proteinExistence type="inferred from homology"/>
<keyword evidence="2" id="KW-0378">Hydrolase</keyword>
<dbReference type="Gene3D" id="3.90.45.10">
    <property type="entry name" value="Peptide deformylase"/>
    <property type="match status" value="1"/>
</dbReference>
<organism evidence="4 5">
    <name type="scientific">Lentzea atacamensis</name>
    <dbReference type="NCBI Taxonomy" id="531938"/>
    <lineage>
        <taxon>Bacteria</taxon>
        <taxon>Bacillati</taxon>
        <taxon>Actinomycetota</taxon>
        <taxon>Actinomycetes</taxon>
        <taxon>Pseudonocardiales</taxon>
        <taxon>Pseudonocardiaceae</taxon>
        <taxon>Lentzea</taxon>
    </lineage>
</organism>
<dbReference type="HAMAP" id="MF_00163">
    <property type="entry name" value="Pep_deformylase"/>
    <property type="match status" value="1"/>
</dbReference>
<dbReference type="EC" id="3.5.1.88" evidence="2"/>
<evidence type="ECO:0000256" key="1">
    <source>
        <dbReference type="ARBA" id="ARBA00010759"/>
    </source>
</evidence>
<dbReference type="InterPro" id="IPR023635">
    <property type="entry name" value="Peptide_deformylase"/>
</dbReference>
<dbReference type="Pfam" id="PF01327">
    <property type="entry name" value="Pep_deformylase"/>
    <property type="match status" value="1"/>
</dbReference>
<accession>A0ABX9E4V0</accession>
<keyword evidence="5" id="KW-1185">Reference proteome</keyword>
<keyword evidence="2" id="KW-0648">Protein biosynthesis</keyword>
<dbReference type="SMART" id="SM00530">
    <property type="entry name" value="HTH_XRE"/>
    <property type="match status" value="1"/>
</dbReference>
<evidence type="ECO:0000259" key="3">
    <source>
        <dbReference type="PROSITE" id="PS50943"/>
    </source>
</evidence>
<comment type="caution">
    <text evidence="4">The sequence shown here is derived from an EMBL/GenBank/DDBJ whole genome shotgun (WGS) entry which is preliminary data.</text>
</comment>
<dbReference type="SUPFAM" id="SSF47413">
    <property type="entry name" value="lambda repressor-like DNA-binding domains"/>
    <property type="match status" value="1"/>
</dbReference>
<name>A0ABX9E4V0_9PSEU</name>
<comment type="similarity">
    <text evidence="1 2">Belongs to the polypeptide deformylase family.</text>
</comment>
<dbReference type="InterPro" id="IPR036821">
    <property type="entry name" value="Peptide_deformylase_sf"/>
</dbReference>
<reference evidence="4 5" key="1">
    <citation type="submission" date="2018-06" db="EMBL/GenBank/DDBJ databases">
        <title>Genomic Encyclopedia of Type Strains, Phase IV (KMG-IV): sequencing the most valuable type-strain genomes for metagenomic binning, comparative biology and taxonomic classification.</title>
        <authorList>
            <person name="Goeker M."/>
        </authorList>
    </citation>
    <scope>NUCLEOTIDE SEQUENCE [LARGE SCALE GENOMIC DNA]</scope>
    <source>
        <strain evidence="4 5">DSM 45479</strain>
    </source>
</reference>
<feature type="binding site" evidence="2">
    <location>
        <position position="459"/>
    </location>
    <ligand>
        <name>Fe cation</name>
        <dbReference type="ChEBI" id="CHEBI:24875"/>
    </ligand>
</feature>
<dbReference type="PANTHER" id="PTHR10458:SF22">
    <property type="entry name" value="PEPTIDE DEFORMYLASE"/>
    <property type="match status" value="1"/>
</dbReference>
<comment type="cofactor">
    <cofactor evidence="2">
        <name>Fe(2+)</name>
        <dbReference type="ChEBI" id="CHEBI:29033"/>
    </cofactor>
    <text evidence="2">Binds 1 Fe(2+) ion.</text>
</comment>
<dbReference type="CDD" id="cd00093">
    <property type="entry name" value="HTH_XRE"/>
    <property type="match status" value="1"/>
</dbReference>
<keyword evidence="2" id="KW-0408">Iron</keyword>
<dbReference type="SUPFAM" id="SSF56420">
    <property type="entry name" value="Peptide deformylase"/>
    <property type="match status" value="1"/>
</dbReference>
<evidence type="ECO:0000313" key="5">
    <source>
        <dbReference type="Proteomes" id="UP000248714"/>
    </source>
</evidence>
<dbReference type="PROSITE" id="PS50943">
    <property type="entry name" value="HTH_CROC1"/>
    <property type="match status" value="1"/>
</dbReference>
<dbReference type="EMBL" id="QLTT01000007">
    <property type="protein sequence ID" value="RAS62960.1"/>
    <property type="molecule type" value="Genomic_DNA"/>
</dbReference>
<feature type="binding site" evidence="2">
    <location>
        <position position="413"/>
    </location>
    <ligand>
        <name>Fe cation</name>
        <dbReference type="ChEBI" id="CHEBI:24875"/>
    </ligand>
</feature>
<comment type="function">
    <text evidence="2">Removes the formyl group from the N-terminal Met of newly synthesized proteins. Requires at least a dipeptide for an efficient rate of reaction. N-terminal L-methionine is a prerequisite for activity but the enzyme has broad specificity at other positions.</text>
</comment>
<dbReference type="Gene3D" id="1.10.260.40">
    <property type="entry name" value="lambda repressor-like DNA-binding domains"/>
    <property type="match status" value="1"/>
</dbReference>
<dbReference type="Proteomes" id="UP000248714">
    <property type="component" value="Unassembled WGS sequence"/>
</dbReference>
<comment type="catalytic activity">
    <reaction evidence="2">
        <text>N-terminal N-formyl-L-methionyl-[peptide] + H2O = N-terminal L-methionyl-[peptide] + formate</text>
        <dbReference type="Rhea" id="RHEA:24420"/>
        <dbReference type="Rhea" id="RHEA-COMP:10639"/>
        <dbReference type="Rhea" id="RHEA-COMP:10640"/>
        <dbReference type="ChEBI" id="CHEBI:15377"/>
        <dbReference type="ChEBI" id="CHEBI:15740"/>
        <dbReference type="ChEBI" id="CHEBI:49298"/>
        <dbReference type="ChEBI" id="CHEBI:64731"/>
        <dbReference type="EC" id="3.5.1.88"/>
    </reaction>
</comment>